<dbReference type="RefSeq" id="XP_022482313.1">
    <property type="nucleotide sequence ID" value="XM_022637832.1"/>
</dbReference>
<gene>
    <name evidence="1" type="ORF">PENARI_c100G05893</name>
</gene>
<organism evidence="1 2">
    <name type="scientific">Penicillium arizonense</name>
    <dbReference type="NCBI Taxonomy" id="1835702"/>
    <lineage>
        <taxon>Eukaryota</taxon>
        <taxon>Fungi</taxon>
        <taxon>Dikarya</taxon>
        <taxon>Ascomycota</taxon>
        <taxon>Pezizomycotina</taxon>
        <taxon>Eurotiomycetes</taxon>
        <taxon>Eurotiomycetidae</taxon>
        <taxon>Eurotiales</taxon>
        <taxon>Aspergillaceae</taxon>
        <taxon>Penicillium</taxon>
    </lineage>
</organism>
<dbReference type="EMBL" id="LXJU01000100">
    <property type="protein sequence ID" value="OGE46846.1"/>
    <property type="molecule type" value="Genomic_DNA"/>
</dbReference>
<evidence type="ECO:0000313" key="1">
    <source>
        <dbReference type="EMBL" id="OGE46846.1"/>
    </source>
</evidence>
<keyword evidence="2" id="KW-1185">Reference proteome</keyword>
<proteinExistence type="predicted"/>
<reference evidence="1 2" key="1">
    <citation type="journal article" date="2016" name="Sci. Rep.">
        <title>Penicillium arizonense, a new, genome sequenced fungal species, reveals a high chemical diversity in secreted metabolites.</title>
        <authorList>
            <person name="Grijseels S."/>
            <person name="Nielsen J.C."/>
            <person name="Randelovic M."/>
            <person name="Nielsen J."/>
            <person name="Nielsen K.F."/>
            <person name="Workman M."/>
            <person name="Frisvad J.C."/>
        </authorList>
    </citation>
    <scope>NUCLEOTIDE SEQUENCE [LARGE SCALE GENOMIC DNA]</scope>
    <source>
        <strain evidence="1 2">CBS 141311</strain>
    </source>
</reference>
<dbReference type="AlphaFoldDB" id="A0A1F5L1B8"/>
<comment type="caution">
    <text evidence="1">The sequence shown here is derived from an EMBL/GenBank/DDBJ whole genome shotgun (WGS) entry which is preliminary data.</text>
</comment>
<name>A0A1F5L1B8_PENAI</name>
<evidence type="ECO:0000313" key="2">
    <source>
        <dbReference type="Proteomes" id="UP000177622"/>
    </source>
</evidence>
<dbReference type="GeneID" id="34582566"/>
<dbReference type="Proteomes" id="UP000177622">
    <property type="component" value="Unassembled WGS sequence"/>
</dbReference>
<dbReference type="OrthoDB" id="4256587at2759"/>
<accession>A0A1F5L1B8</accession>
<protein>
    <submittedName>
        <fullName evidence="1">Uncharacterized protein</fullName>
    </submittedName>
</protein>
<sequence>MSSYALDSKKALYKDASSQAKTFRHQVKNGLLTTGEVEEKRQTVFSLYAGAMNDLESWTEYRFPFYWT</sequence>